<sequence length="40" mass="4595">LDDIIDAIEDKYPAPDEDPPTEDQFEIMKNICDALNNMEI</sequence>
<protein>
    <submittedName>
        <fullName evidence="1">Uncharacterized protein</fullName>
    </submittedName>
</protein>
<evidence type="ECO:0000313" key="1">
    <source>
        <dbReference type="EMBL" id="GAH02354.1"/>
    </source>
</evidence>
<feature type="non-terminal residue" evidence="1">
    <location>
        <position position="1"/>
    </location>
</feature>
<accession>X1DBA1</accession>
<proteinExistence type="predicted"/>
<comment type="caution">
    <text evidence="1">The sequence shown here is derived from an EMBL/GenBank/DDBJ whole genome shotgun (WGS) entry which is preliminary data.</text>
</comment>
<name>X1DBA1_9ZZZZ</name>
<gene>
    <name evidence="1" type="ORF">S01H4_41850</name>
</gene>
<dbReference type="AlphaFoldDB" id="X1DBA1"/>
<organism evidence="1">
    <name type="scientific">marine sediment metagenome</name>
    <dbReference type="NCBI Taxonomy" id="412755"/>
    <lineage>
        <taxon>unclassified sequences</taxon>
        <taxon>metagenomes</taxon>
        <taxon>ecological metagenomes</taxon>
    </lineage>
</organism>
<reference evidence="1" key="1">
    <citation type="journal article" date="2014" name="Front. Microbiol.">
        <title>High frequency of phylogenetically diverse reductive dehalogenase-homologous genes in deep subseafloor sedimentary metagenomes.</title>
        <authorList>
            <person name="Kawai M."/>
            <person name="Futagami T."/>
            <person name="Toyoda A."/>
            <person name="Takaki Y."/>
            <person name="Nishi S."/>
            <person name="Hori S."/>
            <person name="Arai W."/>
            <person name="Tsubouchi T."/>
            <person name="Morono Y."/>
            <person name="Uchiyama I."/>
            <person name="Ito T."/>
            <person name="Fujiyama A."/>
            <person name="Inagaki F."/>
            <person name="Takami H."/>
        </authorList>
    </citation>
    <scope>NUCLEOTIDE SEQUENCE</scope>
    <source>
        <strain evidence="1">Expedition CK06-06</strain>
    </source>
</reference>
<dbReference type="EMBL" id="BART01022918">
    <property type="protein sequence ID" value="GAH02354.1"/>
    <property type="molecule type" value="Genomic_DNA"/>
</dbReference>